<dbReference type="EMBL" id="JAACJO010000010">
    <property type="protein sequence ID" value="KAF5353433.1"/>
    <property type="molecule type" value="Genomic_DNA"/>
</dbReference>
<reference evidence="1 2" key="1">
    <citation type="journal article" date="2020" name="ISME J.">
        <title>Uncovering the hidden diversity of litter-decomposition mechanisms in mushroom-forming fungi.</title>
        <authorList>
            <person name="Floudas D."/>
            <person name="Bentzer J."/>
            <person name="Ahren D."/>
            <person name="Johansson T."/>
            <person name="Persson P."/>
            <person name="Tunlid A."/>
        </authorList>
    </citation>
    <scope>NUCLEOTIDE SEQUENCE [LARGE SCALE GENOMIC DNA]</scope>
    <source>
        <strain evidence="1 2">CBS 146.42</strain>
    </source>
</reference>
<evidence type="ECO:0000313" key="2">
    <source>
        <dbReference type="Proteomes" id="UP000559027"/>
    </source>
</evidence>
<sequence length="163" mass="18416">MSFVTGITINCNKERCNGGGIFRPVQVDAQHPIHQHGVVAPVSKLVDLPLLVYRHPSKEVADMSLGNEIAETLMVDKDGKAANDFTSQPGSVTIVRKDGKPLTRPAIEAIWMFNDYFLEQLEEDKRVAEQLLNRNDFDHFCEDYKEDRLLQGHIAFARLELPL</sequence>
<dbReference type="OrthoDB" id="2212237at2759"/>
<evidence type="ECO:0000313" key="1">
    <source>
        <dbReference type="EMBL" id="KAF5353433.1"/>
    </source>
</evidence>
<accession>A0A8H5D584</accession>
<keyword evidence="2" id="KW-1185">Reference proteome</keyword>
<dbReference type="AlphaFoldDB" id="A0A8H5D584"/>
<protein>
    <submittedName>
        <fullName evidence="1">Uncharacterized protein</fullName>
    </submittedName>
</protein>
<name>A0A8H5D584_9AGAR</name>
<gene>
    <name evidence="1" type="ORF">D9756_008031</name>
</gene>
<organism evidence="1 2">
    <name type="scientific">Leucocoprinus leucothites</name>
    <dbReference type="NCBI Taxonomy" id="201217"/>
    <lineage>
        <taxon>Eukaryota</taxon>
        <taxon>Fungi</taxon>
        <taxon>Dikarya</taxon>
        <taxon>Basidiomycota</taxon>
        <taxon>Agaricomycotina</taxon>
        <taxon>Agaricomycetes</taxon>
        <taxon>Agaricomycetidae</taxon>
        <taxon>Agaricales</taxon>
        <taxon>Agaricineae</taxon>
        <taxon>Agaricaceae</taxon>
        <taxon>Leucocoprinus</taxon>
    </lineage>
</organism>
<comment type="caution">
    <text evidence="1">The sequence shown here is derived from an EMBL/GenBank/DDBJ whole genome shotgun (WGS) entry which is preliminary data.</text>
</comment>
<dbReference type="Proteomes" id="UP000559027">
    <property type="component" value="Unassembled WGS sequence"/>
</dbReference>
<proteinExistence type="predicted"/>